<feature type="transmembrane region" description="Helical" evidence="2">
    <location>
        <begin position="258"/>
        <end position="279"/>
    </location>
</feature>
<dbReference type="PANTHER" id="PTHR14948">
    <property type="entry name" value="NG5"/>
    <property type="match status" value="1"/>
</dbReference>
<evidence type="ECO:0000313" key="3">
    <source>
        <dbReference type="EMBL" id="PVD20586.1"/>
    </source>
</evidence>
<comment type="caution">
    <text evidence="3">The sequence shown here is derived from an EMBL/GenBank/DDBJ whole genome shotgun (WGS) entry which is preliminary data.</text>
</comment>
<evidence type="ECO:0000256" key="2">
    <source>
        <dbReference type="SAM" id="Phobius"/>
    </source>
</evidence>
<dbReference type="OrthoDB" id="6083617at2759"/>
<name>A0A2T7NHF7_POMCA</name>
<evidence type="ECO:0000256" key="1">
    <source>
        <dbReference type="SAM" id="MobiDB-lite"/>
    </source>
</evidence>
<reference evidence="3 4" key="1">
    <citation type="submission" date="2018-04" db="EMBL/GenBank/DDBJ databases">
        <title>The genome of golden apple snail Pomacea canaliculata provides insight into stress tolerance and invasive adaptation.</title>
        <authorList>
            <person name="Liu C."/>
            <person name="Liu B."/>
            <person name="Ren Y."/>
            <person name="Zhang Y."/>
            <person name="Wang H."/>
            <person name="Li S."/>
            <person name="Jiang F."/>
            <person name="Yin L."/>
            <person name="Zhang G."/>
            <person name="Qian W."/>
            <person name="Fan W."/>
        </authorList>
    </citation>
    <scope>NUCLEOTIDE SEQUENCE [LARGE SCALE GENOMIC DNA]</scope>
    <source>
        <strain evidence="3">SZHN2017</strain>
        <tissue evidence="3">Muscle</tissue>
    </source>
</reference>
<dbReference type="EMBL" id="PZQS01000012">
    <property type="protein sequence ID" value="PVD20586.1"/>
    <property type="molecule type" value="Genomic_DNA"/>
</dbReference>
<evidence type="ECO:0008006" key="5">
    <source>
        <dbReference type="Google" id="ProtNLM"/>
    </source>
</evidence>
<keyword evidence="2" id="KW-1133">Transmembrane helix</keyword>
<evidence type="ECO:0000313" key="4">
    <source>
        <dbReference type="Proteomes" id="UP000245119"/>
    </source>
</evidence>
<sequence>MSTPSTGQANFGIMGPGYNSVGCSVPQRNDVVTTTPQQMEMQGTQPGACGPTVVVTVTEPPTTCGLVVSVLSSIFCCIICGFTGMVFSWKARMYVLNNKLEHARHSLVIVWILFGFAIFFGIITWIFVTVYTMFKGSQDKRGITTVRNTGGLHQRPLPTESCPAGAVRPYNRNLSLSSDDTMASTAPPAYPPRSTPSTGQPNFGVMGPGYNSEGYNVPKRNDVVTTTPQQMEMQATQPGACGPTVVVTVTEPPTHCGLVVSVLSSIFCCIICGFTGMIFSWKARMYVLNNKLEHARHSLVIVWILLGFAIFFGIITWILVVIYGIFGTRTLFATRHCNSNGCYYNQTAFGVMGPGDTSEGSNLPKRNDVVNTTPKQIEIQMAQQMAYGPRVVVTVTEPPTHCGLVVSVLSSIFCCIICGFTGMVFSWKARMYVLNNKLEHARHSLVIVWILLGFAIFFGIITWIVVVIYCIFGTRTLFATSHCNSNGCYYSD</sequence>
<dbReference type="PANTHER" id="PTHR14948:SF25">
    <property type="entry name" value="DUF4190 DOMAIN-CONTAINING PROTEIN"/>
    <property type="match status" value="1"/>
</dbReference>
<feature type="transmembrane region" description="Helical" evidence="2">
    <location>
        <begin position="300"/>
        <end position="326"/>
    </location>
</feature>
<dbReference type="InterPro" id="IPR051423">
    <property type="entry name" value="CD225/Dispanin"/>
</dbReference>
<keyword evidence="4" id="KW-1185">Reference proteome</keyword>
<gene>
    <name evidence="3" type="ORF">C0Q70_18742</name>
</gene>
<dbReference type="AlphaFoldDB" id="A0A2T7NHF7"/>
<keyword evidence="2" id="KW-0812">Transmembrane</keyword>
<dbReference type="Proteomes" id="UP000245119">
    <property type="component" value="Linkage Group LG12"/>
</dbReference>
<protein>
    <recommendedName>
        <fullName evidence="5">Transmembrane protein</fullName>
    </recommendedName>
</protein>
<dbReference type="GO" id="GO:0016020">
    <property type="term" value="C:membrane"/>
    <property type="evidence" value="ECO:0007669"/>
    <property type="project" value="TreeGrafter"/>
</dbReference>
<feature type="region of interest" description="Disordered" evidence="1">
    <location>
        <begin position="179"/>
        <end position="201"/>
    </location>
</feature>
<organism evidence="3 4">
    <name type="scientific">Pomacea canaliculata</name>
    <name type="common">Golden apple snail</name>
    <dbReference type="NCBI Taxonomy" id="400727"/>
    <lineage>
        <taxon>Eukaryota</taxon>
        <taxon>Metazoa</taxon>
        <taxon>Spiralia</taxon>
        <taxon>Lophotrochozoa</taxon>
        <taxon>Mollusca</taxon>
        <taxon>Gastropoda</taxon>
        <taxon>Caenogastropoda</taxon>
        <taxon>Architaenioglossa</taxon>
        <taxon>Ampullarioidea</taxon>
        <taxon>Ampullariidae</taxon>
        <taxon>Pomacea</taxon>
    </lineage>
</organism>
<feature type="transmembrane region" description="Helical" evidence="2">
    <location>
        <begin position="446"/>
        <end position="472"/>
    </location>
</feature>
<proteinExistence type="predicted"/>
<accession>A0A2T7NHF7</accession>
<feature type="transmembrane region" description="Helical" evidence="2">
    <location>
        <begin position="404"/>
        <end position="425"/>
    </location>
</feature>
<feature type="transmembrane region" description="Helical" evidence="2">
    <location>
        <begin position="66"/>
        <end position="87"/>
    </location>
</feature>
<keyword evidence="2" id="KW-0472">Membrane</keyword>
<feature type="transmembrane region" description="Helical" evidence="2">
    <location>
        <begin position="108"/>
        <end position="134"/>
    </location>
</feature>